<keyword evidence="4" id="KW-1185">Reference proteome</keyword>
<dbReference type="OrthoDB" id="5242705at2759"/>
<dbReference type="InterPro" id="IPR021514">
    <property type="entry name" value="DUF3176"/>
</dbReference>
<feature type="transmembrane region" description="Helical" evidence="2">
    <location>
        <begin position="120"/>
        <end position="141"/>
    </location>
</feature>
<evidence type="ECO:0000313" key="4">
    <source>
        <dbReference type="Proteomes" id="UP000829364"/>
    </source>
</evidence>
<keyword evidence="2" id="KW-0812">Transmembrane</keyword>
<reference evidence="3" key="1">
    <citation type="submission" date="2021-11" db="EMBL/GenBank/DDBJ databases">
        <title>Purpureocillium_takamizusanense_genome.</title>
        <authorList>
            <person name="Nguyen N.-H."/>
        </authorList>
    </citation>
    <scope>NUCLEOTIDE SEQUENCE</scope>
    <source>
        <strain evidence="3">PT3</strain>
    </source>
</reference>
<dbReference type="AlphaFoldDB" id="A0A9Q8QQA8"/>
<dbReference type="PANTHER" id="PTHR35394">
    <property type="entry name" value="DUF3176 DOMAIN-CONTAINING PROTEIN"/>
    <property type="match status" value="1"/>
</dbReference>
<accession>A0A9Q8QQA8</accession>
<sequence length="601" mass="65428">MAAQNQQSESTELLNALESSAISQNPHVWSEAQQLEHQQQHEHPGMAEDYDSREPHRVPSSVSEWARPAYQPVPDIAGQPMTTQKYDPSSTSSEVPPEPSKEQQPAQHLPEGERYWGGGWGAEIVCVVFSILCVVAIIIILSRVDGQLLSSWTIAVSPNAVVAVLSTAAKAAMILPVTESISQLKWLFLKRRALGPEHLQQFDNASRGPWGALKLLWHARKSPFPTYIGCLVTIAAIAVDPFTQQILSFEQKSTQMPGVHSSTNRSQVYDNGDLGVTGVGAVVGPTRDGLLQAAAIAGVYDLVSPPPFICPGSNCTYPDFTSLGVCSKCSDVTARTTKSCEDNPGGFRVQQCNFTMPGGFKPEAYATSDAHNGFRYTHLNVSVNATQVPPTQLITLGMIRFAMDDGGGNTHWQDTVTAYECGYEVCAKEYSGWRSINGTVRTGTVRESRLNLTGIGPLVPFTTLEKGFPGNTTFEINFLDIQAMTGALMTIFYTKSGSTDSNSFMAGLYNSPDIVRTVDNIATGMSYRMLSGPNTTAVTGEVFAVQTYMRTHWAWLSLTAVLEVLTCLFLIIVIVATNRARQHAWKSSLAPLLYEDATIDK</sequence>
<keyword evidence="2" id="KW-1133">Transmembrane helix</keyword>
<dbReference type="GeneID" id="72071204"/>
<name>A0A9Q8QQA8_9HYPO</name>
<dbReference type="PANTHER" id="PTHR35394:SF5">
    <property type="entry name" value="DUF3176 DOMAIN-CONTAINING PROTEIN"/>
    <property type="match status" value="1"/>
</dbReference>
<dbReference type="Pfam" id="PF11374">
    <property type="entry name" value="DUF3176"/>
    <property type="match status" value="1"/>
</dbReference>
<evidence type="ECO:0000313" key="3">
    <source>
        <dbReference type="EMBL" id="UNI23442.1"/>
    </source>
</evidence>
<feature type="compositionally biased region" description="Polar residues" evidence="1">
    <location>
        <begin position="1"/>
        <end position="27"/>
    </location>
</feature>
<keyword evidence="2" id="KW-0472">Membrane</keyword>
<dbReference type="Proteomes" id="UP000829364">
    <property type="component" value="Chromosome 9"/>
</dbReference>
<evidence type="ECO:0000256" key="1">
    <source>
        <dbReference type="SAM" id="MobiDB-lite"/>
    </source>
</evidence>
<dbReference type="EMBL" id="CP086362">
    <property type="protein sequence ID" value="UNI23442.1"/>
    <property type="molecule type" value="Genomic_DNA"/>
</dbReference>
<proteinExistence type="predicted"/>
<organism evidence="3 4">
    <name type="scientific">Purpureocillium takamizusanense</name>
    <dbReference type="NCBI Taxonomy" id="2060973"/>
    <lineage>
        <taxon>Eukaryota</taxon>
        <taxon>Fungi</taxon>
        <taxon>Dikarya</taxon>
        <taxon>Ascomycota</taxon>
        <taxon>Pezizomycotina</taxon>
        <taxon>Sordariomycetes</taxon>
        <taxon>Hypocreomycetidae</taxon>
        <taxon>Hypocreales</taxon>
        <taxon>Ophiocordycipitaceae</taxon>
        <taxon>Purpureocillium</taxon>
    </lineage>
</organism>
<feature type="compositionally biased region" description="Basic and acidic residues" evidence="1">
    <location>
        <begin position="38"/>
        <end position="57"/>
    </location>
</feature>
<feature type="region of interest" description="Disordered" evidence="1">
    <location>
        <begin position="1"/>
        <end position="111"/>
    </location>
</feature>
<gene>
    <name evidence="3" type="ORF">JDV02_009259</name>
</gene>
<dbReference type="RefSeq" id="XP_047846923.1">
    <property type="nucleotide sequence ID" value="XM_047990913.1"/>
</dbReference>
<dbReference type="KEGG" id="ptkz:JDV02_009259"/>
<evidence type="ECO:0000256" key="2">
    <source>
        <dbReference type="SAM" id="Phobius"/>
    </source>
</evidence>
<feature type="transmembrane region" description="Helical" evidence="2">
    <location>
        <begin position="553"/>
        <end position="576"/>
    </location>
</feature>
<protein>
    <submittedName>
        <fullName evidence="3">Uncharacterized protein</fullName>
    </submittedName>
</protein>